<dbReference type="EC" id="3.1.-.-" evidence="9"/>
<dbReference type="InterPro" id="IPR050535">
    <property type="entry name" value="DNA_Repair-Maintenance_Comp"/>
</dbReference>
<dbReference type="KEGG" id="cdiv:CPM_0646"/>
<dbReference type="Pfam" id="PF00149">
    <property type="entry name" value="Metallophos"/>
    <property type="match status" value="1"/>
</dbReference>
<keyword evidence="5 9" id="KW-0378">Hydrolase</keyword>
<evidence type="ECO:0000313" key="13">
    <source>
        <dbReference type="Proteomes" id="UP000187822"/>
    </source>
</evidence>
<keyword evidence="6 9" id="KW-0269">Exonuclease</keyword>
<dbReference type="Proteomes" id="UP000195607">
    <property type="component" value="Chromosome I"/>
</dbReference>
<evidence type="ECO:0000256" key="8">
    <source>
        <dbReference type="ARBA" id="ARBA00023211"/>
    </source>
</evidence>
<accession>A0A1N5TT98</accession>
<reference evidence="13" key="2">
    <citation type="submission" date="2016-06" db="EMBL/GenBank/DDBJ databases">
        <authorList>
            <person name="Toshchakov V.S."/>
        </authorList>
    </citation>
    <scope>NUCLEOTIDE SEQUENCE [LARGE SCALE GENOMIC DNA]</scope>
    <source>
        <strain>PM4 (JCM 30641</strain>
        <strain evidence="13">\VKM B-2940)</strain>
    </source>
</reference>
<evidence type="ECO:0000313" key="12">
    <source>
        <dbReference type="EMBL" id="SJK84515.1"/>
    </source>
</evidence>
<keyword evidence="4 9" id="KW-0227">DNA damage</keyword>
<evidence type="ECO:0000256" key="5">
    <source>
        <dbReference type="ARBA" id="ARBA00022801"/>
    </source>
</evidence>
<comment type="similarity">
    <text evidence="9">Belongs to the MRE11/RAD32 family.</text>
</comment>
<keyword evidence="13" id="KW-1185">Reference proteome</keyword>
<dbReference type="GeneID" id="41587950"/>
<proteinExistence type="inferred from homology"/>
<comment type="function">
    <text evidence="9">Part of the Rad50/Mre11 complex, which is involved in the early steps of DNA double-strand break (DSB) repair. The complex may facilitate opening of the processed DNA ends to aid in the recruitment of HerA and NurA. Mre11 binds to DSB ends and has both double-stranded 3'-5' exonuclease activity and single-stranded endonuclease activity.</text>
</comment>
<dbReference type="CDD" id="cd00840">
    <property type="entry name" value="MPP_Mre11_N"/>
    <property type="match status" value="1"/>
</dbReference>
<dbReference type="InterPro" id="IPR029052">
    <property type="entry name" value="Metallo-depent_PP-like"/>
</dbReference>
<feature type="domain" description="Calcineurin-like phosphoesterase" evidence="10">
    <location>
        <begin position="1"/>
        <end position="192"/>
    </location>
</feature>
<dbReference type="InterPro" id="IPR041796">
    <property type="entry name" value="Mre11_N"/>
</dbReference>
<dbReference type="EMBL" id="LT719092">
    <property type="protein sequence ID" value="SJK84515.1"/>
    <property type="molecule type" value="Genomic_DNA"/>
</dbReference>
<dbReference type="HAMAP" id="MF_02044">
    <property type="entry name" value="Mre11"/>
    <property type="match status" value="1"/>
</dbReference>
<dbReference type="RefSeq" id="WP_077076044.1">
    <property type="nucleotide sequence ID" value="NZ_LT671858.1"/>
</dbReference>
<keyword evidence="3 9" id="KW-0255">Endonuclease</keyword>
<dbReference type="Proteomes" id="UP000187822">
    <property type="component" value="Chromosome I"/>
</dbReference>
<evidence type="ECO:0000256" key="6">
    <source>
        <dbReference type="ARBA" id="ARBA00022839"/>
    </source>
</evidence>
<dbReference type="GO" id="GO:0030145">
    <property type="term" value="F:manganese ion binding"/>
    <property type="evidence" value="ECO:0007669"/>
    <property type="project" value="UniProtKB-UniRule"/>
</dbReference>
<evidence type="ECO:0000313" key="14">
    <source>
        <dbReference type="Proteomes" id="UP000195607"/>
    </source>
</evidence>
<gene>
    <name evidence="9" type="primary">mre11</name>
    <name evidence="12" type="ORF">CPM_0646</name>
    <name evidence="11" type="ORF">CSP5_0668</name>
</gene>
<feature type="binding site" evidence="9">
    <location>
        <position position="81"/>
    </location>
    <ligand>
        <name>Mn(2+)</name>
        <dbReference type="ChEBI" id="CHEBI:29035"/>
        <label>2</label>
    </ligand>
</feature>
<feature type="binding site" evidence="9">
    <location>
        <position position="7"/>
    </location>
    <ligand>
        <name>Mn(2+)</name>
        <dbReference type="ChEBI" id="CHEBI:29035"/>
        <label>1</label>
    </ligand>
</feature>
<keyword evidence="8 9" id="KW-0464">Manganese</keyword>
<feature type="active site" description="Proton donor" evidence="9">
    <location>
        <position position="82"/>
    </location>
</feature>
<dbReference type="STRING" id="1673428.CPM_0646"/>
<dbReference type="PANTHER" id="PTHR30337:SF0">
    <property type="entry name" value="NUCLEASE SBCCD SUBUNIT D"/>
    <property type="match status" value="1"/>
</dbReference>
<comment type="activity regulation">
    <text evidence="9">Nuclease activity is regulated by Rad50.</text>
</comment>
<feature type="binding site" evidence="9">
    <location>
        <position position="159"/>
    </location>
    <ligand>
        <name>Mn(2+)</name>
        <dbReference type="ChEBI" id="CHEBI:29035"/>
        <label>2</label>
    </ligand>
</feature>
<reference evidence="12" key="3">
    <citation type="submission" date="2016-06" db="EMBL/GenBank/DDBJ databases">
        <authorList>
            <person name="Olsen C.W."/>
            <person name="Carey S."/>
            <person name="Hinshaw L."/>
            <person name="Karasin A.I."/>
        </authorList>
    </citation>
    <scope>NUCLEOTIDE SEQUENCE [LARGE SCALE GENOMIC DNA]</scope>
    <source>
        <strain evidence="12">PM4</strain>
    </source>
</reference>
<dbReference type="Gene3D" id="3.60.21.10">
    <property type="match status" value="1"/>
</dbReference>
<reference evidence="11 14" key="1">
    <citation type="submission" date="2016-04" db="EMBL/GenBank/DDBJ databases">
        <authorList>
            <person name="Evans L.H."/>
            <person name="Alamgir A."/>
            <person name="Owens N."/>
            <person name="Weber N.D."/>
            <person name="Virtaneva K."/>
            <person name="Barbian K."/>
            <person name="Babar A."/>
            <person name="Rosenke K."/>
        </authorList>
    </citation>
    <scope>NUCLEOTIDE SEQUENCE [LARGE SCALE GENOMIC DNA]</scope>
    <source>
        <strain evidence="11">S5</strain>
        <strain evidence="14">S5(T) (JCM 30642 \VKM B-2941)</strain>
    </source>
</reference>
<feature type="binding site" evidence="9">
    <location>
        <position position="189"/>
    </location>
    <ligand>
        <name>Mn(2+)</name>
        <dbReference type="ChEBI" id="CHEBI:29035"/>
        <label>2</label>
    </ligand>
</feature>
<dbReference type="AlphaFoldDB" id="A0A1N5TT98"/>
<dbReference type="SUPFAM" id="SSF56300">
    <property type="entry name" value="Metallo-dependent phosphatases"/>
    <property type="match status" value="1"/>
</dbReference>
<dbReference type="GO" id="GO:0008408">
    <property type="term" value="F:3'-5' exonuclease activity"/>
    <property type="evidence" value="ECO:0007669"/>
    <property type="project" value="UniProtKB-UniRule"/>
</dbReference>
<dbReference type="InterPro" id="IPR032885">
    <property type="entry name" value="Mre11_archaea-type"/>
</dbReference>
<evidence type="ECO:0000256" key="3">
    <source>
        <dbReference type="ARBA" id="ARBA00022759"/>
    </source>
</evidence>
<evidence type="ECO:0000256" key="7">
    <source>
        <dbReference type="ARBA" id="ARBA00023204"/>
    </source>
</evidence>
<feature type="binding site" evidence="9">
    <location>
        <position position="5"/>
    </location>
    <ligand>
        <name>Mn(2+)</name>
        <dbReference type="ChEBI" id="CHEBI:29035"/>
        <label>1</label>
    </ligand>
</feature>
<feature type="binding site" evidence="9">
    <location>
        <position position="46"/>
    </location>
    <ligand>
        <name>Mn(2+)</name>
        <dbReference type="ChEBI" id="CHEBI:29035"/>
        <label>2</label>
    </ligand>
</feature>
<dbReference type="GO" id="GO:0004519">
    <property type="term" value="F:endonuclease activity"/>
    <property type="evidence" value="ECO:0007669"/>
    <property type="project" value="UniProtKB-UniRule"/>
</dbReference>
<feature type="binding site" evidence="9">
    <location>
        <position position="191"/>
    </location>
    <ligand>
        <name>Mn(2+)</name>
        <dbReference type="ChEBI" id="CHEBI:29035"/>
        <label>1</label>
    </ligand>
</feature>
<protein>
    <recommendedName>
        <fullName evidence="9">DNA double-strand break repair protein Mre11</fullName>
        <ecNumber evidence="9">3.1.-.-</ecNumber>
    </recommendedName>
</protein>
<keyword evidence="2 9" id="KW-0479">Metal-binding</keyword>
<dbReference type="GO" id="GO:0000403">
    <property type="term" value="F:Y-form DNA binding"/>
    <property type="evidence" value="ECO:0007669"/>
    <property type="project" value="UniProtKB-UniRule"/>
</dbReference>
<organism evidence="11 14">
    <name type="scientific">Cuniculiplasma divulgatum</name>
    <dbReference type="NCBI Taxonomy" id="1673428"/>
    <lineage>
        <taxon>Archaea</taxon>
        <taxon>Methanobacteriati</taxon>
        <taxon>Thermoplasmatota</taxon>
        <taxon>Thermoplasmata</taxon>
        <taxon>Thermoplasmatales</taxon>
        <taxon>Cuniculiplasmataceae</taxon>
        <taxon>Cuniculiplasma</taxon>
    </lineage>
</organism>
<evidence type="ECO:0000256" key="1">
    <source>
        <dbReference type="ARBA" id="ARBA00022722"/>
    </source>
</evidence>
<evidence type="ECO:0000256" key="4">
    <source>
        <dbReference type="ARBA" id="ARBA00022763"/>
    </source>
</evidence>
<evidence type="ECO:0000313" key="11">
    <source>
        <dbReference type="EMBL" id="SIM51188.1"/>
    </source>
</evidence>
<comment type="cofactor">
    <cofactor evidence="9">
        <name>Mn(2+)</name>
        <dbReference type="ChEBI" id="CHEBI:29035"/>
    </cofactor>
    <text evidence="9">Binds 2 manganese ions per subunit.</text>
</comment>
<feature type="binding site" evidence="9">
    <location>
        <position position="46"/>
    </location>
    <ligand>
        <name>Mn(2+)</name>
        <dbReference type="ChEBI" id="CHEBI:29035"/>
        <label>1</label>
    </ligand>
</feature>
<name>A0A1N5TT98_9ARCH</name>
<dbReference type="EMBL" id="LT671858">
    <property type="protein sequence ID" value="SIM51188.1"/>
    <property type="molecule type" value="Genomic_DNA"/>
</dbReference>
<dbReference type="GO" id="GO:0006302">
    <property type="term" value="P:double-strand break repair"/>
    <property type="evidence" value="ECO:0007669"/>
    <property type="project" value="UniProtKB-UniRule"/>
</dbReference>
<evidence type="ECO:0000259" key="10">
    <source>
        <dbReference type="Pfam" id="PF00149"/>
    </source>
</evidence>
<comment type="subunit">
    <text evidence="9">Homodimer. Forms a heterotetramer composed of two Mre11 subunits and two Rad50 subunits.</text>
</comment>
<dbReference type="GO" id="GO:0045027">
    <property type="term" value="F:DNA end binding"/>
    <property type="evidence" value="ECO:0007669"/>
    <property type="project" value="UniProtKB-UniRule"/>
</dbReference>
<keyword evidence="1 9" id="KW-0540">Nuclease</keyword>
<evidence type="ECO:0000256" key="9">
    <source>
        <dbReference type="HAMAP-Rule" id="MF_02044"/>
    </source>
</evidence>
<evidence type="ECO:0000256" key="2">
    <source>
        <dbReference type="ARBA" id="ARBA00022723"/>
    </source>
</evidence>
<dbReference type="InterPro" id="IPR004843">
    <property type="entry name" value="Calcineurin-like_PHP"/>
</dbReference>
<dbReference type="PANTHER" id="PTHR30337">
    <property type="entry name" value="COMPONENT OF ATP-DEPENDENT DSDNA EXONUCLEASE"/>
    <property type="match status" value="1"/>
</dbReference>
<sequence length="371" mass="42542">MHISDTHLGSVQYGIPERELDFYDAFREGIQIGIDRDVDFVVHSGDLFDSARPSNRALRVAEESMILLQKNNIPVFSIAGDHDRPKVRDNPSHLLFDLFGLKILGLEGFESTIFRKGNEEVFIGGVSNMKLFKREQLKNEYDRASREASEHKISVFMSHQAISPLFPPESSEAREEDLPVNYTYLAFGHIHQFIKKKFGRSLFCYAGSTEVKSTNEISGLTRQGKGVNIIDTDGDETEMERVILKSVRVQRDLTGTLDECLEKLDELNNQEFEKKPVITMHIHGKPNVKYMREKLGEYREKFIIRQPIIEENAEAVEMSPSFEESIESIFTKYFGDEKKGNMALSIYNLIKEGKHSDEDILKICEEILNDH</sequence>
<keyword evidence="7 9" id="KW-0234">DNA repair</keyword>